<protein>
    <submittedName>
        <fullName evidence="1">NACHT domain-containing protein</fullName>
    </submittedName>
</protein>
<reference evidence="2" key="1">
    <citation type="journal article" date="2019" name="Int. J. Syst. Evol. Microbiol.">
        <title>The Global Catalogue of Microorganisms (GCM) 10K type strain sequencing project: providing services to taxonomists for standard genome sequencing and annotation.</title>
        <authorList>
            <consortium name="The Broad Institute Genomics Platform"/>
            <consortium name="The Broad Institute Genome Sequencing Center for Infectious Disease"/>
            <person name="Wu L."/>
            <person name="Ma J."/>
        </authorList>
    </citation>
    <scope>NUCLEOTIDE SEQUENCE [LARGE SCALE GENOMIC DNA]</scope>
    <source>
        <strain evidence="2">TBRC 5832</strain>
    </source>
</reference>
<sequence>LRSAAGQAAAPAGLYLPPRAGDTDLITVLRRWLTGPGGRLATVTGDWGTGKSALLSELARTVTLARDPVVPVLLNLAEHDWRAPLDELIAVQLVRGGVREVDRDHIRHLLREGRFVVLCDGLDDLADRNGRASLHRRLANWQVMVRDRFAPVKTVLAGRATGPIGAAAAPYPAGEVLHVRLDGFGPDEIRDLLTRRLGPRRARARLELLAGSGGLLAMAANPRMLTLIAALDDPPGGSGAYPVLADAWLLDELRRAGGPATLGELRTAVTALARRLWEAGTGPLPAGPVDAGPLPVRDHRHWIHFADRSLLEWLVAGEIAARLDPGPPSGELRALLRRPMSPLMVTFVSDLAGTERARAWAGAAPDGVGDAARRILDHLA</sequence>
<dbReference type="EMBL" id="JBHSBL010000001">
    <property type="protein sequence ID" value="MFC4063332.1"/>
    <property type="molecule type" value="Genomic_DNA"/>
</dbReference>
<dbReference type="Proteomes" id="UP001595867">
    <property type="component" value="Unassembled WGS sequence"/>
</dbReference>
<dbReference type="RefSeq" id="WP_378064328.1">
    <property type="nucleotide sequence ID" value="NZ_JBHSBL010000001.1"/>
</dbReference>
<evidence type="ECO:0000313" key="2">
    <source>
        <dbReference type="Proteomes" id="UP001595867"/>
    </source>
</evidence>
<proteinExistence type="predicted"/>
<organism evidence="1 2">
    <name type="scientific">Actinoplanes subglobosus</name>
    <dbReference type="NCBI Taxonomy" id="1547892"/>
    <lineage>
        <taxon>Bacteria</taxon>
        <taxon>Bacillati</taxon>
        <taxon>Actinomycetota</taxon>
        <taxon>Actinomycetes</taxon>
        <taxon>Micromonosporales</taxon>
        <taxon>Micromonosporaceae</taxon>
        <taxon>Actinoplanes</taxon>
    </lineage>
</organism>
<gene>
    <name evidence="1" type="ORF">ACFO0C_00190</name>
</gene>
<feature type="non-terminal residue" evidence="1">
    <location>
        <position position="1"/>
    </location>
</feature>
<name>A0ABV8IH88_9ACTN</name>
<comment type="caution">
    <text evidence="1">The sequence shown here is derived from an EMBL/GenBank/DDBJ whole genome shotgun (WGS) entry which is preliminary data.</text>
</comment>
<evidence type="ECO:0000313" key="1">
    <source>
        <dbReference type="EMBL" id="MFC4063332.1"/>
    </source>
</evidence>
<dbReference type="Gene3D" id="3.40.50.300">
    <property type="entry name" value="P-loop containing nucleotide triphosphate hydrolases"/>
    <property type="match status" value="1"/>
</dbReference>
<dbReference type="SUPFAM" id="SSF52540">
    <property type="entry name" value="P-loop containing nucleoside triphosphate hydrolases"/>
    <property type="match status" value="1"/>
</dbReference>
<keyword evidence="2" id="KW-1185">Reference proteome</keyword>
<accession>A0ABV8IH88</accession>
<dbReference type="InterPro" id="IPR027417">
    <property type="entry name" value="P-loop_NTPase"/>
</dbReference>